<organism evidence="4 5">
    <name type="scientific">Salinimicrobium profundisediminis</name>
    <dbReference type="NCBI Taxonomy" id="2994553"/>
    <lineage>
        <taxon>Bacteria</taxon>
        <taxon>Pseudomonadati</taxon>
        <taxon>Bacteroidota</taxon>
        <taxon>Flavobacteriia</taxon>
        <taxon>Flavobacteriales</taxon>
        <taxon>Flavobacteriaceae</taxon>
        <taxon>Salinimicrobium</taxon>
    </lineage>
</organism>
<dbReference type="InterPro" id="IPR001107">
    <property type="entry name" value="Band_7"/>
</dbReference>
<dbReference type="Pfam" id="PF01145">
    <property type="entry name" value="Band_7"/>
    <property type="match status" value="1"/>
</dbReference>
<dbReference type="Proteomes" id="UP001148482">
    <property type="component" value="Unassembled WGS sequence"/>
</dbReference>
<proteinExistence type="predicted"/>
<dbReference type="EMBL" id="JAPJDA010000018">
    <property type="protein sequence ID" value="MCX2838872.1"/>
    <property type="molecule type" value="Genomic_DNA"/>
</dbReference>
<dbReference type="PANTHER" id="PTHR43327:SF10">
    <property type="entry name" value="STOMATIN-LIKE PROTEIN 2, MITOCHONDRIAL"/>
    <property type="match status" value="1"/>
</dbReference>
<reference evidence="4" key="1">
    <citation type="submission" date="2022-11" db="EMBL/GenBank/DDBJ databases">
        <title>Salinimicrobium profundisediminis sp. nov., isolated from deep-sea sediment of the Mariana Trench.</title>
        <authorList>
            <person name="Fu H."/>
        </authorList>
    </citation>
    <scope>NUCLEOTIDE SEQUENCE</scope>
    <source>
        <strain evidence="4">MT39</strain>
    </source>
</reference>
<evidence type="ECO:0000256" key="1">
    <source>
        <dbReference type="ARBA" id="ARBA00004167"/>
    </source>
</evidence>
<dbReference type="CDD" id="cd03407">
    <property type="entry name" value="SPFH_like_u4"/>
    <property type="match status" value="1"/>
</dbReference>
<feature type="compositionally biased region" description="Acidic residues" evidence="2">
    <location>
        <begin position="329"/>
        <end position="339"/>
    </location>
</feature>
<comment type="subcellular location">
    <subcellularLocation>
        <location evidence="1">Membrane</location>
        <topology evidence="1">Single-pass membrane protein</topology>
    </subcellularLocation>
</comment>
<feature type="domain" description="Band 7" evidence="3">
    <location>
        <begin position="20"/>
        <end position="179"/>
    </location>
</feature>
<dbReference type="SUPFAM" id="SSF117892">
    <property type="entry name" value="Band 7/SPFH domain"/>
    <property type="match status" value="1"/>
</dbReference>
<evidence type="ECO:0000313" key="5">
    <source>
        <dbReference type="Proteomes" id="UP001148482"/>
    </source>
</evidence>
<evidence type="ECO:0000256" key="2">
    <source>
        <dbReference type="SAM" id="MobiDB-lite"/>
    </source>
</evidence>
<protein>
    <submittedName>
        <fullName evidence="4">SPFH domain-containing protein</fullName>
    </submittedName>
</protein>
<feature type="region of interest" description="Disordered" evidence="2">
    <location>
        <begin position="294"/>
        <end position="339"/>
    </location>
</feature>
<accession>A0A9X3CYH4</accession>
<evidence type="ECO:0000313" key="4">
    <source>
        <dbReference type="EMBL" id="MCX2838872.1"/>
    </source>
</evidence>
<dbReference type="InterPro" id="IPR036013">
    <property type="entry name" value="Band_7/SPFH_dom_sf"/>
</dbReference>
<sequence>MISTILSAVFIVFALIILFSGIFTVKQQTAAAIERFGKFQRVSSSGLHFKVPVIDQIAGRINLKVQQLDVLVETKTKDDVFVKLKISVQFQVMISRIYDAFYKLENSHEQITSYVFDVVRAEVPKMKLDDVFERKDDIAIAVKRELNEAMEEYGYDIIKTLVTDIDPDIQVKAAMNRINASEREKVAAEYEAEAERIKIVAKARAEAESKRLQGQGIADQRREIARGLEESVDVLNNVGINSQEASALIVVTQHYDTLQSLGEETQSNLILLPNSPQAGSDMLNNMIASFTASNQIGEAMKKENALKEKKRKEKEERKKRELPPQPPVEDQDEEDSPQE</sequence>
<dbReference type="Gene3D" id="3.30.479.30">
    <property type="entry name" value="Band 7 domain"/>
    <property type="match status" value="1"/>
</dbReference>
<dbReference type="PANTHER" id="PTHR43327">
    <property type="entry name" value="STOMATIN-LIKE PROTEIN 2, MITOCHONDRIAL"/>
    <property type="match status" value="1"/>
</dbReference>
<dbReference type="AlphaFoldDB" id="A0A9X3CYH4"/>
<dbReference type="InterPro" id="IPR050710">
    <property type="entry name" value="Band7/mec-2_domain"/>
</dbReference>
<gene>
    <name evidence="4" type="ORF">OQ279_12025</name>
</gene>
<dbReference type="GO" id="GO:0016020">
    <property type="term" value="C:membrane"/>
    <property type="evidence" value="ECO:0007669"/>
    <property type="project" value="UniProtKB-SubCell"/>
</dbReference>
<dbReference type="SMART" id="SM00244">
    <property type="entry name" value="PHB"/>
    <property type="match status" value="1"/>
</dbReference>
<evidence type="ECO:0000259" key="3">
    <source>
        <dbReference type="SMART" id="SM00244"/>
    </source>
</evidence>
<feature type="compositionally biased region" description="Basic and acidic residues" evidence="2">
    <location>
        <begin position="299"/>
        <end position="322"/>
    </location>
</feature>
<dbReference type="RefSeq" id="WP_266070176.1">
    <property type="nucleotide sequence ID" value="NZ_JAPJDA010000018.1"/>
</dbReference>
<name>A0A9X3CYH4_9FLAO</name>
<keyword evidence="5" id="KW-1185">Reference proteome</keyword>
<comment type="caution">
    <text evidence="4">The sequence shown here is derived from an EMBL/GenBank/DDBJ whole genome shotgun (WGS) entry which is preliminary data.</text>
</comment>